<evidence type="ECO:0000256" key="5">
    <source>
        <dbReference type="ARBA" id="ARBA00022840"/>
    </source>
</evidence>
<dbReference type="VEuPathDB" id="VectorBase:GAUT032275"/>
<reference evidence="9" key="1">
    <citation type="submission" date="2020-05" db="UniProtKB">
        <authorList>
            <consortium name="EnsemblMetazoa"/>
        </authorList>
    </citation>
    <scope>IDENTIFICATION</scope>
    <source>
        <strain evidence="9">TTRI</strain>
    </source>
</reference>
<evidence type="ECO:0000259" key="8">
    <source>
        <dbReference type="Pfam" id="PF08544"/>
    </source>
</evidence>
<dbReference type="Proteomes" id="UP000078200">
    <property type="component" value="Unassembled WGS sequence"/>
</dbReference>
<dbReference type="EnsemblMetazoa" id="GAUT032275-RA">
    <property type="protein sequence ID" value="GAUT032275-PA"/>
    <property type="gene ID" value="GAUT032275"/>
</dbReference>
<dbReference type="InterPro" id="IPR013750">
    <property type="entry name" value="GHMP_kinase_C_dom"/>
</dbReference>
<keyword evidence="4" id="KW-0418">Kinase</keyword>
<keyword evidence="2" id="KW-0479">Metal-binding</keyword>
<name>A0A1A9VBU5_GLOAU</name>
<dbReference type="FunFam" id="3.30.70.890:FF:000001">
    <property type="entry name" value="Galactokinase"/>
    <property type="match status" value="1"/>
</dbReference>
<dbReference type="InterPro" id="IPR036554">
    <property type="entry name" value="GHMP_kinase_C_sf"/>
</dbReference>
<proteinExistence type="predicted"/>
<dbReference type="InterPro" id="IPR020568">
    <property type="entry name" value="Ribosomal_Su5_D2-typ_SF"/>
</dbReference>
<dbReference type="GO" id="GO:0005524">
    <property type="term" value="F:ATP binding"/>
    <property type="evidence" value="ECO:0007669"/>
    <property type="project" value="UniProtKB-KW"/>
</dbReference>
<dbReference type="GO" id="GO:0046872">
    <property type="term" value="F:metal ion binding"/>
    <property type="evidence" value="ECO:0007669"/>
    <property type="project" value="UniProtKB-KW"/>
</dbReference>
<dbReference type="SUPFAM" id="SSF55060">
    <property type="entry name" value="GHMP Kinase, C-terminal domain"/>
    <property type="match status" value="1"/>
</dbReference>
<dbReference type="PANTHER" id="PTHR10457">
    <property type="entry name" value="MEVALONATE KINASE/GALACTOKINASE"/>
    <property type="match status" value="1"/>
</dbReference>
<keyword evidence="10" id="KW-1185">Reference proteome</keyword>
<feature type="domain" description="GHMP kinase C-terminal" evidence="8">
    <location>
        <begin position="144"/>
        <end position="224"/>
    </location>
</feature>
<evidence type="ECO:0000256" key="4">
    <source>
        <dbReference type="ARBA" id="ARBA00022777"/>
    </source>
</evidence>
<dbReference type="GO" id="GO:0005829">
    <property type="term" value="C:cytosol"/>
    <property type="evidence" value="ECO:0007669"/>
    <property type="project" value="TreeGrafter"/>
</dbReference>
<dbReference type="PANTHER" id="PTHR10457:SF7">
    <property type="entry name" value="GALACTOKINASE-RELATED"/>
    <property type="match status" value="1"/>
</dbReference>
<dbReference type="InterPro" id="IPR006206">
    <property type="entry name" value="Mevalonate/galactokinase"/>
</dbReference>
<organism evidence="9 10">
    <name type="scientific">Glossina austeni</name>
    <name type="common">Savannah tsetse fly</name>
    <dbReference type="NCBI Taxonomy" id="7395"/>
    <lineage>
        <taxon>Eukaryota</taxon>
        <taxon>Metazoa</taxon>
        <taxon>Ecdysozoa</taxon>
        <taxon>Arthropoda</taxon>
        <taxon>Hexapoda</taxon>
        <taxon>Insecta</taxon>
        <taxon>Pterygota</taxon>
        <taxon>Neoptera</taxon>
        <taxon>Endopterygota</taxon>
        <taxon>Diptera</taxon>
        <taxon>Brachycera</taxon>
        <taxon>Muscomorpha</taxon>
        <taxon>Hippoboscoidea</taxon>
        <taxon>Glossinidae</taxon>
        <taxon>Glossina</taxon>
    </lineage>
</organism>
<evidence type="ECO:0000256" key="3">
    <source>
        <dbReference type="ARBA" id="ARBA00022741"/>
    </source>
</evidence>
<keyword evidence="3" id="KW-0547">Nucleotide-binding</keyword>
<dbReference type="PRINTS" id="PR00959">
    <property type="entry name" value="MEVGALKINASE"/>
</dbReference>
<dbReference type="Pfam" id="PF08544">
    <property type="entry name" value="GHMP_kinases_C"/>
    <property type="match status" value="1"/>
</dbReference>
<evidence type="ECO:0000256" key="7">
    <source>
        <dbReference type="ARBA" id="ARBA00023277"/>
    </source>
</evidence>
<evidence type="ECO:0000256" key="6">
    <source>
        <dbReference type="ARBA" id="ARBA00022842"/>
    </source>
</evidence>
<dbReference type="InterPro" id="IPR014721">
    <property type="entry name" value="Ribsml_uS5_D2-typ_fold_subgr"/>
</dbReference>
<dbReference type="GO" id="GO:0004335">
    <property type="term" value="F:galactokinase activity"/>
    <property type="evidence" value="ECO:0007669"/>
    <property type="project" value="TreeGrafter"/>
</dbReference>
<evidence type="ECO:0000313" key="9">
    <source>
        <dbReference type="EnsemblMetazoa" id="GAUT032275-PA"/>
    </source>
</evidence>
<dbReference type="STRING" id="7395.A0A1A9VBU5"/>
<dbReference type="AlphaFoldDB" id="A0A1A9VBU5"/>
<protein>
    <recommendedName>
        <fullName evidence="8">GHMP kinase C-terminal domain-containing protein</fullName>
    </recommendedName>
</protein>
<dbReference type="PIRSF" id="PIRSF000530">
    <property type="entry name" value="Galactokinase"/>
    <property type="match status" value="1"/>
</dbReference>
<evidence type="ECO:0000256" key="2">
    <source>
        <dbReference type="ARBA" id="ARBA00022723"/>
    </source>
</evidence>
<evidence type="ECO:0000313" key="10">
    <source>
        <dbReference type="Proteomes" id="UP000078200"/>
    </source>
</evidence>
<keyword evidence="7" id="KW-0119">Carbohydrate metabolism</keyword>
<dbReference type="Gene3D" id="3.30.70.890">
    <property type="entry name" value="GHMP kinase, C-terminal domain"/>
    <property type="match status" value="1"/>
</dbReference>
<keyword evidence="1" id="KW-0808">Transferase</keyword>
<keyword evidence="6" id="KW-0460">Magnesium</keyword>
<dbReference type="SUPFAM" id="SSF54211">
    <property type="entry name" value="Ribosomal protein S5 domain 2-like"/>
    <property type="match status" value="1"/>
</dbReference>
<sequence length="251" mass="27627">MCLMLGTVSDAKRALICKAAEHNFAGMPCGIMDQIISLCGEKDCALLIDCCSLEMFQIPFVAGEKDLVVLICNSDVRHELSDSEYPTRRKQCLQALNIMALKSYRDATDEGNLSALKANHCDEVLLKRARHVITEIKRAQEAAIALKAHDFKKMGELMTKSHMSLRDDFQVSCPELDVLVDAAINCPGVLGSRMTGGGFGGCTVTLVQRNALDNVITAIYENFIKKFNKNAAERIEFYICTPSEGAKKLSL</sequence>
<evidence type="ECO:0000256" key="1">
    <source>
        <dbReference type="ARBA" id="ARBA00022679"/>
    </source>
</evidence>
<accession>A0A1A9VBU5</accession>
<keyword evidence="5" id="KW-0067">ATP-binding</keyword>
<dbReference type="Gene3D" id="3.30.230.10">
    <property type="match status" value="1"/>
</dbReference>
<dbReference type="GO" id="GO:0006012">
    <property type="term" value="P:galactose metabolic process"/>
    <property type="evidence" value="ECO:0007669"/>
    <property type="project" value="TreeGrafter"/>
</dbReference>